<accession>A0A3N0XQH1</accession>
<organism evidence="2 3">
    <name type="scientific">Anabarilius grahami</name>
    <name type="common">Kanglang fish</name>
    <name type="synonym">Barilius grahami</name>
    <dbReference type="NCBI Taxonomy" id="495550"/>
    <lineage>
        <taxon>Eukaryota</taxon>
        <taxon>Metazoa</taxon>
        <taxon>Chordata</taxon>
        <taxon>Craniata</taxon>
        <taxon>Vertebrata</taxon>
        <taxon>Euteleostomi</taxon>
        <taxon>Actinopterygii</taxon>
        <taxon>Neopterygii</taxon>
        <taxon>Teleostei</taxon>
        <taxon>Ostariophysi</taxon>
        <taxon>Cypriniformes</taxon>
        <taxon>Xenocyprididae</taxon>
        <taxon>Xenocypridinae</taxon>
        <taxon>Xenocypridinae incertae sedis</taxon>
        <taxon>Anabarilius</taxon>
    </lineage>
</organism>
<sequence length="133" mass="14378">MREGEGLEGGRGADKELKRRSRQRAGRHKQADRQRLHGGTDGGSIHGGDDGRSGQMLPTQSTVKTTAHGGIDGGRSQGGGMADGDRAYLRGSQGDDREPMERASLLALEAWVERQRRASEVEPKIPRHDAEPV</sequence>
<proteinExistence type="predicted"/>
<evidence type="ECO:0000256" key="1">
    <source>
        <dbReference type="SAM" id="MobiDB-lite"/>
    </source>
</evidence>
<feature type="compositionally biased region" description="Gly residues" evidence="1">
    <location>
        <begin position="70"/>
        <end position="82"/>
    </location>
</feature>
<evidence type="ECO:0000313" key="3">
    <source>
        <dbReference type="Proteomes" id="UP000281406"/>
    </source>
</evidence>
<keyword evidence="3" id="KW-1185">Reference proteome</keyword>
<feature type="compositionally biased region" description="Basic and acidic residues" evidence="1">
    <location>
        <begin position="83"/>
        <end position="101"/>
    </location>
</feature>
<reference evidence="2 3" key="1">
    <citation type="submission" date="2018-10" db="EMBL/GenBank/DDBJ databases">
        <title>Genome assembly for a Yunnan-Guizhou Plateau 3E fish, Anabarilius grahami (Regan), and its evolutionary and genetic applications.</title>
        <authorList>
            <person name="Jiang W."/>
        </authorList>
    </citation>
    <scope>NUCLEOTIDE SEQUENCE [LARGE SCALE GENOMIC DNA]</scope>
    <source>
        <strain evidence="2">AG-KIZ</strain>
        <tissue evidence="2">Muscle</tissue>
    </source>
</reference>
<name>A0A3N0XQH1_ANAGA</name>
<feature type="region of interest" description="Disordered" evidence="1">
    <location>
        <begin position="1"/>
        <end position="102"/>
    </location>
</feature>
<comment type="caution">
    <text evidence="2">The sequence shown here is derived from an EMBL/GenBank/DDBJ whole genome shotgun (WGS) entry which is preliminary data.</text>
</comment>
<gene>
    <name evidence="2" type="ORF">DPX16_20031</name>
</gene>
<dbReference type="EMBL" id="RJVU01063416">
    <property type="protein sequence ID" value="ROJ25218.1"/>
    <property type="molecule type" value="Genomic_DNA"/>
</dbReference>
<dbReference type="AlphaFoldDB" id="A0A3N0XQH1"/>
<evidence type="ECO:0000313" key="2">
    <source>
        <dbReference type="EMBL" id="ROJ25218.1"/>
    </source>
</evidence>
<feature type="compositionally biased region" description="Basic residues" evidence="1">
    <location>
        <begin position="18"/>
        <end position="28"/>
    </location>
</feature>
<protein>
    <submittedName>
        <fullName evidence="2">Uncharacterized protein</fullName>
    </submittedName>
</protein>
<dbReference type="Proteomes" id="UP000281406">
    <property type="component" value="Unassembled WGS sequence"/>
</dbReference>
<feature type="compositionally biased region" description="Polar residues" evidence="1">
    <location>
        <begin position="56"/>
        <end position="65"/>
    </location>
</feature>